<organism evidence="1 2">
    <name type="scientific">Mesorhizobium denitrificans</name>
    <dbReference type="NCBI Taxonomy" id="2294114"/>
    <lineage>
        <taxon>Bacteria</taxon>
        <taxon>Pseudomonadati</taxon>
        <taxon>Pseudomonadota</taxon>
        <taxon>Alphaproteobacteria</taxon>
        <taxon>Hyphomicrobiales</taxon>
        <taxon>Phyllobacteriaceae</taxon>
        <taxon>Mesorhizobium</taxon>
    </lineage>
</organism>
<dbReference type="AlphaFoldDB" id="A0A371X9C5"/>
<sequence>MINDENFSSGTLTEFAGFPFRKTSDYSYLEGRRVLKLAMASLRNDNRLVNELGMDPTIPGRGAITGRDEDRVWDYLSLRTSKGAELHTQHPHITLGLGTVVDTMITIPNSINRQFRRTLIDLGERGFRDLIGDILAQMESEVLSIEPLATPALRAIQRRYPTQRSVPFIDSIAEFDLRTGLPGKDPIKYQPEWLTAAFAAFSKKKSNLQIQIGVKFEIDRCPTMMSESALDLIARSWLCCKSLIDYELVSHGH</sequence>
<keyword evidence="2" id="KW-1185">Reference proteome</keyword>
<dbReference type="Proteomes" id="UP000262379">
    <property type="component" value="Unassembled WGS sequence"/>
</dbReference>
<evidence type="ECO:0000313" key="2">
    <source>
        <dbReference type="Proteomes" id="UP000262379"/>
    </source>
</evidence>
<gene>
    <name evidence="1" type="ORF">DY251_15955</name>
</gene>
<accession>A0A371X9C5</accession>
<evidence type="ECO:0000313" key="1">
    <source>
        <dbReference type="EMBL" id="RFC65810.1"/>
    </source>
</evidence>
<proteinExistence type="predicted"/>
<protein>
    <submittedName>
        <fullName evidence="1">Uncharacterized protein</fullName>
    </submittedName>
</protein>
<dbReference type="EMBL" id="QURN01000013">
    <property type="protein sequence ID" value="RFC65810.1"/>
    <property type="molecule type" value="Genomic_DNA"/>
</dbReference>
<name>A0A371X9C5_9HYPH</name>
<reference evidence="2" key="1">
    <citation type="submission" date="2018-08" db="EMBL/GenBank/DDBJ databases">
        <authorList>
            <person name="Im W.T."/>
        </authorList>
    </citation>
    <scope>NUCLEOTIDE SEQUENCE [LARGE SCALE GENOMIC DNA]</scope>
    <source>
        <strain evidence="2">LA-28</strain>
    </source>
</reference>
<comment type="caution">
    <text evidence="1">The sequence shown here is derived from an EMBL/GenBank/DDBJ whole genome shotgun (WGS) entry which is preliminary data.</text>
</comment>